<keyword evidence="3 10" id="KW-0813">Transport</keyword>
<keyword evidence="4 9" id="KW-0812">Transmembrane</keyword>
<dbReference type="InterPro" id="IPR023395">
    <property type="entry name" value="MCP_dom_sf"/>
</dbReference>
<comment type="similarity">
    <text evidence="2 10">Belongs to the mitochondrial carrier (TC 2.A.29) family.</text>
</comment>
<dbReference type="SUPFAM" id="SSF103506">
    <property type="entry name" value="Mitochondrial carrier"/>
    <property type="match status" value="1"/>
</dbReference>
<feature type="region of interest" description="Disordered" evidence="11">
    <location>
        <begin position="334"/>
        <end position="358"/>
    </location>
</feature>
<dbReference type="PRINTS" id="PR00926">
    <property type="entry name" value="MITOCARRIER"/>
</dbReference>
<feature type="repeat" description="Solcar" evidence="9">
    <location>
        <begin position="115"/>
        <end position="198"/>
    </location>
</feature>
<dbReference type="InterPro" id="IPR002067">
    <property type="entry name" value="MCP"/>
</dbReference>
<evidence type="ECO:0000256" key="7">
    <source>
        <dbReference type="ARBA" id="ARBA00023128"/>
    </source>
</evidence>
<dbReference type="Pfam" id="PF00153">
    <property type="entry name" value="Mito_carr"/>
    <property type="match status" value="3"/>
</dbReference>
<evidence type="ECO:0000256" key="10">
    <source>
        <dbReference type="RuleBase" id="RU000488"/>
    </source>
</evidence>
<accession>A0A9P6U8F9</accession>
<dbReference type="Gene3D" id="1.50.40.10">
    <property type="entry name" value="Mitochondrial carrier domain"/>
    <property type="match status" value="2"/>
</dbReference>
<evidence type="ECO:0000256" key="6">
    <source>
        <dbReference type="ARBA" id="ARBA00022989"/>
    </source>
</evidence>
<feature type="repeat" description="Solcar" evidence="9">
    <location>
        <begin position="13"/>
        <end position="99"/>
    </location>
</feature>
<feature type="repeat" description="Solcar" evidence="9">
    <location>
        <begin position="225"/>
        <end position="326"/>
    </location>
</feature>
<organism evidence="13 14">
    <name type="scientific">Actinomortierella ambigua</name>
    <dbReference type="NCBI Taxonomy" id="1343610"/>
    <lineage>
        <taxon>Eukaryota</taxon>
        <taxon>Fungi</taxon>
        <taxon>Fungi incertae sedis</taxon>
        <taxon>Mucoromycota</taxon>
        <taxon>Mortierellomycotina</taxon>
        <taxon>Mortierellomycetes</taxon>
        <taxon>Mortierellales</taxon>
        <taxon>Mortierellaceae</taxon>
        <taxon>Actinomortierella</taxon>
    </lineage>
</organism>
<dbReference type="GO" id="GO:0031966">
    <property type="term" value="C:mitochondrial membrane"/>
    <property type="evidence" value="ECO:0007669"/>
    <property type="project" value="UniProtKB-SubCell"/>
</dbReference>
<dbReference type="Proteomes" id="UP000807716">
    <property type="component" value="Unassembled WGS sequence"/>
</dbReference>
<keyword evidence="14" id="KW-1185">Reference proteome</keyword>
<evidence type="ECO:0008006" key="15">
    <source>
        <dbReference type="Google" id="ProtNLM"/>
    </source>
</evidence>
<name>A0A9P6U8F9_9FUNG</name>
<keyword evidence="8 9" id="KW-0472">Membrane</keyword>
<feature type="transmembrane region" description="Helical" evidence="12">
    <location>
        <begin position="227"/>
        <end position="246"/>
    </location>
</feature>
<proteinExistence type="inferred from homology"/>
<keyword evidence="6 12" id="KW-1133">Transmembrane helix</keyword>
<keyword evidence="5" id="KW-0677">Repeat</keyword>
<dbReference type="AlphaFoldDB" id="A0A9P6U8F9"/>
<evidence type="ECO:0000256" key="11">
    <source>
        <dbReference type="SAM" id="MobiDB-lite"/>
    </source>
</evidence>
<dbReference type="PANTHER" id="PTHR45667">
    <property type="entry name" value="S-ADENOSYLMETHIONINE MITOCHONDRIAL CARRIER PROTEIN"/>
    <property type="match status" value="1"/>
</dbReference>
<evidence type="ECO:0000256" key="2">
    <source>
        <dbReference type="ARBA" id="ARBA00006375"/>
    </source>
</evidence>
<dbReference type="GO" id="GO:0055085">
    <property type="term" value="P:transmembrane transport"/>
    <property type="evidence" value="ECO:0007669"/>
    <property type="project" value="InterPro"/>
</dbReference>
<comment type="caution">
    <text evidence="13">The sequence shown here is derived from an EMBL/GenBank/DDBJ whole genome shotgun (WGS) entry which is preliminary data.</text>
</comment>
<evidence type="ECO:0000313" key="14">
    <source>
        <dbReference type="Proteomes" id="UP000807716"/>
    </source>
</evidence>
<protein>
    <recommendedName>
        <fullName evidence="15">Mitochondrial carrier protein</fullName>
    </recommendedName>
</protein>
<evidence type="ECO:0000256" key="3">
    <source>
        <dbReference type="ARBA" id="ARBA00022448"/>
    </source>
</evidence>
<feature type="transmembrane region" description="Helical" evidence="12">
    <location>
        <begin position="20"/>
        <end position="36"/>
    </location>
</feature>
<reference evidence="13" key="1">
    <citation type="journal article" date="2020" name="Fungal Divers.">
        <title>Resolving the Mortierellaceae phylogeny through synthesis of multi-gene phylogenetics and phylogenomics.</title>
        <authorList>
            <person name="Vandepol N."/>
            <person name="Liber J."/>
            <person name="Desiro A."/>
            <person name="Na H."/>
            <person name="Kennedy M."/>
            <person name="Barry K."/>
            <person name="Grigoriev I.V."/>
            <person name="Miller A.N."/>
            <person name="O'Donnell K."/>
            <person name="Stajich J.E."/>
            <person name="Bonito G."/>
        </authorList>
    </citation>
    <scope>NUCLEOTIDE SEQUENCE</scope>
    <source>
        <strain evidence="13">BC1065</strain>
    </source>
</reference>
<evidence type="ECO:0000313" key="13">
    <source>
        <dbReference type="EMBL" id="KAG0265112.1"/>
    </source>
</evidence>
<dbReference type="OrthoDB" id="269120at2759"/>
<sequence length="358" mass="39342">MSLQRETLDATKIDFRKYCFWGAVLNAATIAPFYPLRTVRLLQQSKQAVPVSNSISTVVRDVARTRGVKALFGGATVFTFGLTATKIINFGTYDLLRGWIARDNHKWNIAVLHNQNFVSSIVGSLSACLTCVSQQITIAKAGNMAGMTAHKMTISQALKAQFQQEGVRFLFRGYVATLFSTMPYFAAYFPAYEVSKWWVRDGIEAMRAGRDLEKTPDPFPPARSHQFIVSSVAGCIASMVGVFASAPMDIVRVRIQTEQRLQAPSSSSGSAVPALRPPPLKWMAVFKDIVRNEGWLALFRGFSARAMLSVPGGALNFIIFDFVRSISMREDVPAAPAKGNSGIDTVPSPMLLRQEGTQ</sequence>
<feature type="transmembrane region" description="Helical" evidence="12">
    <location>
        <begin position="169"/>
        <end position="189"/>
    </location>
</feature>
<dbReference type="PROSITE" id="PS50920">
    <property type="entry name" value="SOLCAR"/>
    <property type="match status" value="3"/>
</dbReference>
<keyword evidence="7" id="KW-0496">Mitochondrion</keyword>
<evidence type="ECO:0000256" key="4">
    <source>
        <dbReference type="ARBA" id="ARBA00022692"/>
    </source>
</evidence>
<evidence type="ECO:0000256" key="1">
    <source>
        <dbReference type="ARBA" id="ARBA00004225"/>
    </source>
</evidence>
<evidence type="ECO:0000256" key="5">
    <source>
        <dbReference type="ARBA" id="ARBA00022737"/>
    </source>
</evidence>
<comment type="subcellular location">
    <subcellularLocation>
        <location evidence="1">Mitochondrion membrane</location>
        <topology evidence="1">Multi-pass membrane protein</topology>
    </subcellularLocation>
</comment>
<dbReference type="EMBL" id="JAAAJB010000123">
    <property type="protein sequence ID" value="KAG0265112.1"/>
    <property type="molecule type" value="Genomic_DNA"/>
</dbReference>
<gene>
    <name evidence="13" type="ORF">DFQ27_000830</name>
</gene>
<evidence type="ECO:0000256" key="8">
    <source>
        <dbReference type="ARBA" id="ARBA00023136"/>
    </source>
</evidence>
<dbReference type="InterPro" id="IPR018108">
    <property type="entry name" value="MCP_transmembrane"/>
</dbReference>
<evidence type="ECO:0000256" key="9">
    <source>
        <dbReference type="PROSITE-ProRule" id="PRU00282"/>
    </source>
</evidence>
<evidence type="ECO:0000256" key="12">
    <source>
        <dbReference type="SAM" id="Phobius"/>
    </source>
</evidence>